<keyword evidence="4 18" id="KW-0963">Cytoplasm</keyword>
<dbReference type="EMBL" id="BDOQ01000003">
    <property type="protein sequence ID" value="GBG13751.1"/>
    <property type="molecule type" value="Genomic_DNA"/>
</dbReference>
<dbReference type="InterPro" id="IPR025877">
    <property type="entry name" value="MobA-like_NTP_Trfase"/>
</dbReference>
<feature type="binding site" evidence="18">
    <location>
        <position position="381"/>
    </location>
    <ligand>
        <name>acetyl-CoA</name>
        <dbReference type="ChEBI" id="CHEBI:57288"/>
    </ligand>
</feature>
<evidence type="ECO:0000256" key="10">
    <source>
        <dbReference type="ARBA" id="ARBA00022960"/>
    </source>
</evidence>
<dbReference type="Pfam" id="PF12804">
    <property type="entry name" value="NTP_transf_3"/>
    <property type="match status" value="1"/>
</dbReference>
<dbReference type="Pfam" id="PF00132">
    <property type="entry name" value="Hexapep"/>
    <property type="match status" value="1"/>
</dbReference>
<dbReference type="SUPFAM" id="SSF53448">
    <property type="entry name" value="Nucleotide-diphospho-sugar transferases"/>
    <property type="match status" value="1"/>
</dbReference>
<keyword evidence="5 18" id="KW-0808">Transferase</keyword>
<dbReference type="GO" id="GO:0019134">
    <property type="term" value="F:glucosamine-1-phosphate N-acetyltransferase activity"/>
    <property type="evidence" value="ECO:0007669"/>
    <property type="project" value="UniProtKB-UniRule"/>
</dbReference>
<accession>A0A2R5FAN9</accession>
<dbReference type="HAMAP" id="MF_01631">
    <property type="entry name" value="GlmU"/>
    <property type="match status" value="1"/>
</dbReference>
<gene>
    <name evidence="18 21" type="primary">glmU</name>
    <name evidence="21" type="ORF">NMK_1302</name>
</gene>
<dbReference type="NCBIfam" id="TIGR01173">
    <property type="entry name" value="glmU"/>
    <property type="match status" value="1"/>
</dbReference>
<comment type="cofactor">
    <cofactor evidence="18">
        <name>Mg(2+)</name>
        <dbReference type="ChEBI" id="CHEBI:18420"/>
    </cofactor>
    <text evidence="18">Binds 1 Mg(2+) ion per subunit.</text>
</comment>
<dbReference type="Pfam" id="PF25087">
    <property type="entry name" value="GMPPB_C"/>
    <property type="match status" value="1"/>
</dbReference>
<feature type="binding site" evidence="18">
    <location>
        <position position="228"/>
    </location>
    <ligand>
        <name>Mg(2+)</name>
        <dbReference type="ChEBI" id="CHEBI:18420"/>
    </ligand>
</feature>
<dbReference type="InterPro" id="IPR029044">
    <property type="entry name" value="Nucleotide-diphossugar_trans"/>
</dbReference>
<comment type="similarity">
    <text evidence="2 18">In the C-terminal section; belongs to the transferase hexapeptide repeat family.</text>
</comment>
<comment type="pathway">
    <text evidence="18">Nucleotide-sugar biosynthesis; UDP-N-acetyl-alpha-D-glucosamine biosynthesis; N-acetyl-alpha-D-glucosamine 1-phosphate from alpha-D-glucosamine 6-phosphate (route II): step 2/2.</text>
</comment>
<keyword evidence="13 18" id="KW-0012">Acyltransferase</keyword>
<feature type="domain" description="Mannose-1-phosphate guanyltransferase C-terminal" evidence="20">
    <location>
        <begin position="268"/>
        <end position="339"/>
    </location>
</feature>
<dbReference type="CDD" id="cd03353">
    <property type="entry name" value="LbH_GlmU_C"/>
    <property type="match status" value="1"/>
</dbReference>
<dbReference type="GO" id="GO:0000902">
    <property type="term" value="P:cell morphogenesis"/>
    <property type="evidence" value="ECO:0007669"/>
    <property type="project" value="UniProtKB-UniRule"/>
</dbReference>
<feature type="binding site" evidence="18">
    <location>
        <position position="105"/>
    </location>
    <ligand>
        <name>Mg(2+)</name>
        <dbReference type="ChEBI" id="CHEBI:18420"/>
    </ligand>
</feature>
<protein>
    <recommendedName>
        <fullName evidence="18">Bifunctional protein GlmU</fullName>
    </recommendedName>
    <domain>
        <recommendedName>
            <fullName evidence="18">UDP-N-acetylglucosamine pyrophosphorylase</fullName>
            <ecNumber evidence="18">2.7.7.23</ecNumber>
        </recommendedName>
        <alternativeName>
            <fullName evidence="18">N-acetylglucosamine-1-phosphate uridyltransferase</fullName>
        </alternativeName>
    </domain>
    <domain>
        <recommendedName>
            <fullName evidence="18">Glucosamine-1-phosphate N-acetyltransferase</fullName>
            <ecNumber evidence="18">2.3.1.157</ecNumber>
        </recommendedName>
    </domain>
</protein>
<evidence type="ECO:0000256" key="3">
    <source>
        <dbReference type="ARBA" id="ARBA00007947"/>
    </source>
</evidence>
<keyword evidence="12 18" id="KW-0511">Multifunctional enzyme</keyword>
<evidence type="ECO:0000256" key="12">
    <source>
        <dbReference type="ARBA" id="ARBA00023268"/>
    </source>
</evidence>
<dbReference type="InterPro" id="IPR038009">
    <property type="entry name" value="GlmU_C_LbH"/>
</dbReference>
<evidence type="ECO:0000256" key="17">
    <source>
        <dbReference type="ARBA" id="ARBA00049628"/>
    </source>
</evidence>
<dbReference type="InterPro" id="IPR005882">
    <property type="entry name" value="Bifunctional_GlmU"/>
</dbReference>
<keyword evidence="9 18" id="KW-0460">Magnesium</keyword>
<comment type="pathway">
    <text evidence="18">Bacterial outer membrane biogenesis; LPS lipid A biosynthesis.</text>
</comment>
<feature type="binding site" evidence="18">
    <location>
        <position position="140"/>
    </location>
    <ligand>
        <name>UDP-N-acetyl-alpha-D-glucosamine</name>
        <dbReference type="ChEBI" id="CHEBI:57705"/>
    </ligand>
</feature>
<comment type="catalytic activity">
    <reaction evidence="16 18">
        <text>N-acetyl-alpha-D-glucosamine 1-phosphate + UTP + H(+) = UDP-N-acetyl-alpha-D-glucosamine + diphosphate</text>
        <dbReference type="Rhea" id="RHEA:13509"/>
        <dbReference type="ChEBI" id="CHEBI:15378"/>
        <dbReference type="ChEBI" id="CHEBI:33019"/>
        <dbReference type="ChEBI" id="CHEBI:46398"/>
        <dbReference type="ChEBI" id="CHEBI:57705"/>
        <dbReference type="ChEBI" id="CHEBI:57776"/>
        <dbReference type="EC" id="2.7.7.23"/>
    </reaction>
</comment>
<dbReference type="EC" id="2.3.1.157" evidence="18"/>
<feature type="binding site" evidence="18">
    <location>
        <position position="441"/>
    </location>
    <ligand>
        <name>acetyl-CoA</name>
        <dbReference type="ChEBI" id="CHEBI:57288"/>
    </ligand>
</feature>
<dbReference type="GO" id="GO:0009245">
    <property type="term" value="P:lipid A biosynthetic process"/>
    <property type="evidence" value="ECO:0007669"/>
    <property type="project" value="UniProtKB-UniRule"/>
</dbReference>
<dbReference type="GO" id="GO:0005737">
    <property type="term" value="C:cytoplasm"/>
    <property type="evidence" value="ECO:0007669"/>
    <property type="project" value="UniProtKB-SubCell"/>
</dbReference>
<dbReference type="GO" id="GO:0000287">
    <property type="term" value="F:magnesium ion binding"/>
    <property type="evidence" value="ECO:0007669"/>
    <property type="project" value="UniProtKB-UniRule"/>
</dbReference>
<dbReference type="InterPro" id="IPR011004">
    <property type="entry name" value="Trimer_LpxA-like_sf"/>
</dbReference>
<dbReference type="GO" id="GO:0006048">
    <property type="term" value="P:UDP-N-acetylglucosamine biosynthetic process"/>
    <property type="evidence" value="ECO:0007669"/>
    <property type="project" value="UniProtKB-UniPathway"/>
</dbReference>
<evidence type="ECO:0000256" key="13">
    <source>
        <dbReference type="ARBA" id="ARBA00023315"/>
    </source>
</evidence>
<dbReference type="InterPro" id="IPR050065">
    <property type="entry name" value="GlmU-like"/>
</dbReference>
<comment type="subunit">
    <text evidence="18">Homotrimer.</text>
</comment>
<feature type="domain" description="MobA-like NTP transferase" evidence="19">
    <location>
        <begin position="8"/>
        <end position="132"/>
    </location>
</feature>
<evidence type="ECO:0000256" key="18">
    <source>
        <dbReference type="HAMAP-Rule" id="MF_01631"/>
    </source>
</evidence>
<dbReference type="RefSeq" id="WP_109014919.1">
    <property type="nucleotide sequence ID" value="NZ_BDOQ01000003.1"/>
</dbReference>
<name>A0A2R5FAN9_9PROT</name>
<dbReference type="OrthoDB" id="9775031at2"/>
<reference evidence="21 22" key="1">
    <citation type="journal article" date="2018" name="Environ. Microbiol.">
        <title>Isolation and genomic characterization of Novimethylophilus kurashikiensis gen. nov. sp. nov., a new lanthanide-dependent methylotrophic species of Methylophilaceae.</title>
        <authorList>
            <person name="Lv H."/>
            <person name="Sahin N."/>
            <person name="Tani A."/>
        </authorList>
    </citation>
    <scope>NUCLEOTIDE SEQUENCE [LARGE SCALE GENOMIC DNA]</scope>
    <source>
        <strain evidence="21 22">La2-4</strain>
    </source>
</reference>
<evidence type="ECO:0000313" key="22">
    <source>
        <dbReference type="Proteomes" id="UP000245081"/>
    </source>
</evidence>
<proteinExistence type="inferred from homology"/>
<comment type="caution">
    <text evidence="21">The sequence shown here is derived from an EMBL/GenBank/DDBJ whole genome shotgun (WGS) entry which is preliminary data.</text>
</comment>
<evidence type="ECO:0000259" key="20">
    <source>
        <dbReference type="Pfam" id="PF25087"/>
    </source>
</evidence>
<comment type="similarity">
    <text evidence="3 18">In the N-terminal section; belongs to the N-acetylglucosamine-1-phosphate uridyltransferase family.</text>
</comment>
<dbReference type="PANTHER" id="PTHR43584">
    <property type="entry name" value="NUCLEOTIDYL TRANSFERASE"/>
    <property type="match status" value="1"/>
</dbReference>
<dbReference type="GO" id="GO:0008360">
    <property type="term" value="P:regulation of cell shape"/>
    <property type="evidence" value="ECO:0007669"/>
    <property type="project" value="UniProtKB-KW"/>
</dbReference>
<keyword evidence="8 18" id="KW-0677">Repeat</keyword>
<dbReference type="InterPro" id="IPR001451">
    <property type="entry name" value="Hexapep"/>
</dbReference>
<dbReference type="InterPro" id="IPR056729">
    <property type="entry name" value="GMPPB_C"/>
</dbReference>
<evidence type="ECO:0000313" key="21">
    <source>
        <dbReference type="EMBL" id="GBG13751.1"/>
    </source>
</evidence>
<evidence type="ECO:0000256" key="5">
    <source>
        <dbReference type="ARBA" id="ARBA00022679"/>
    </source>
</evidence>
<feature type="region of interest" description="N-acetyltransferase" evidence="18">
    <location>
        <begin position="252"/>
        <end position="457"/>
    </location>
</feature>
<feature type="binding site" evidence="18">
    <location>
        <begin position="11"/>
        <end position="14"/>
    </location>
    <ligand>
        <name>UDP-N-acetyl-alpha-D-glucosamine</name>
        <dbReference type="ChEBI" id="CHEBI:57705"/>
    </ligand>
</feature>
<dbReference type="Gene3D" id="2.160.10.10">
    <property type="entry name" value="Hexapeptide repeat proteins"/>
    <property type="match status" value="1"/>
</dbReference>
<comment type="caution">
    <text evidence="18">Lacks conserved residue(s) required for the propagation of feature annotation.</text>
</comment>
<feature type="binding site" evidence="18">
    <location>
        <position position="170"/>
    </location>
    <ligand>
        <name>UDP-N-acetyl-alpha-D-glucosamine</name>
        <dbReference type="ChEBI" id="CHEBI:57705"/>
    </ligand>
</feature>
<dbReference type="GO" id="GO:0003977">
    <property type="term" value="F:UDP-N-acetylglucosamine diphosphorylase activity"/>
    <property type="evidence" value="ECO:0007669"/>
    <property type="project" value="UniProtKB-UniRule"/>
</dbReference>
<keyword evidence="7 18" id="KW-0479">Metal-binding</keyword>
<evidence type="ECO:0000256" key="4">
    <source>
        <dbReference type="ARBA" id="ARBA00022490"/>
    </source>
</evidence>
<feature type="region of interest" description="Pyrophosphorylase" evidence="18">
    <location>
        <begin position="1"/>
        <end position="230"/>
    </location>
</feature>
<feature type="active site" description="Proton acceptor" evidence="18">
    <location>
        <position position="364"/>
    </location>
</feature>
<organism evidence="21 22">
    <name type="scientific">Novimethylophilus kurashikiensis</name>
    <dbReference type="NCBI Taxonomy" id="1825523"/>
    <lineage>
        <taxon>Bacteria</taxon>
        <taxon>Pseudomonadati</taxon>
        <taxon>Pseudomonadota</taxon>
        <taxon>Betaproteobacteria</taxon>
        <taxon>Nitrosomonadales</taxon>
        <taxon>Methylophilaceae</taxon>
        <taxon>Novimethylophilus</taxon>
    </lineage>
</organism>
<feature type="binding site" evidence="18">
    <location>
        <position position="424"/>
    </location>
    <ligand>
        <name>acetyl-CoA</name>
        <dbReference type="ChEBI" id="CHEBI:57288"/>
    </ligand>
</feature>
<evidence type="ECO:0000256" key="16">
    <source>
        <dbReference type="ARBA" id="ARBA00048493"/>
    </source>
</evidence>
<evidence type="ECO:0000256" key="11">
    <source>
        <dbReference type="ARBA" id="ARBA00022984"/>
    </source>
</evidence>
<dbReference type="GO" id="GO:0016020">
    <property type="term" value="C:membrane"/>
    <property type="evidence" value="ECO:0007669"/>
    <property type="project" value="GOC"/>
</dbReference>
<evidence type="ECO:0000259" key="19">
    <source>
        <dbReference type="Pfam" id="PF12804"/>
    </source>
</evidence>
<comment type="pathway">
    <text evidence="18">Nucleotide-sugar biosynthesis; UDP-N-acetyl-alpha-D-glucosamine biosynthesis; UDP-N-acetyl-alpha-D-glucosamine from N-acetyl-alpha-D-glucosamine 1-phosphate: step 1/1.</text>
</comment>
<feature type="binding site" evidence="18">
    <location>
        <position position="25"/>
    </location>
    <ligand>
        <name>UDP-N-acetyl-alpha-D-glucosamine</name>
        <dbReference type="ChEBI" id="CHEBI:57705"/>
    </ligand>
</feature>
<evidence type="ECO:0000256" key="7">
    <source>
        <dbReference type="ARBA" id="ARBA00022723"/>
    </source>
</evidence>
<comment type="catalytic activity">
    <reaction evidence="15 18">
        <text>alpha-D-glucosamine 1-phosphate + acetyl-CoA = N-acetyl-alpha-D-glucosamine 1-phosphate + CoA + H(+)</text>
        <dbReference type="Rhea" id="RHEA:13725"/>
        <dbReference type="ChEBI" id="CHEBI:15378"/>
        <dbReference type="ChEBI" id="CHEBI:57287"/>
        <dbReference type="ChEBI" id="CHEBI:57288"/>
        <dbReference type="ChEBI" id="CHEBI:57776"/>
        <dbReference type="ChEBI" id="CHEBI:58516"/>
        <dbReference type="EC" id="2.3.1.157"/>
    </reaction>
</comment>
<keyword evidence="10 18" id="KW-0133">Cell shape</keyword>
<evidence type="ECO:0000256" key="6">
    <source>
        <dbReference type="ARBA" id="ARBA00022695"/>
    </source>
</evidence>
<dbReference type="EC" id="2.7.7.23" evidence="18"/>
<feature type="binding site" evidence="18">
    <location>
        <position position="367"/>
    </location>
    <ligand>
        <name>UDP-N-acetyl-alpha-D-glucosamine</name>
        <dbReference type="ChEBI" id="CHEBI:57705"/>
    </ligand>
</feature>
<evidence type="ECO:0000256" key="14">
    <source>
        <dbReference type="ARBA" id="ARBA00023316"/>
    </source>
</evidence>
<feature type="binding site" evidence="18">
    <location>
        <position position="228"/>
    </location>
    <ligand>
        <name>UDP-N-acetyl-alpha-D-glucosamine</name>
        <dbReference type="ChEBI" id="CHEBI:57705"/>
    </ligand>
</feature>
<dbReference type="GO" id="GO:0071555">
    <property type="term" value="P:cell wall organization"/>
    <property type="evidence" value="ECO:0007669"/>
    <property type="project" value="UniProtKB-KW"/>
</dbReference>
<evidence type="ECO:0000256" key="2">
    <source>
        <dbReference type="ARBA" id="ARBA00007707"/>
    </source>
</evidence>
<evidence type="ECO:0000256" key="1">
    <source>
        <dbReference type="ARBA" id="ARBA00004496"/>
    </source>
</evidence>
<dbReference type="AlphaFoldDB" id="A0A2R5FAN9"/>
<dbReference type="UniPathway" id="UPA00973"/>
<keyword evidence="14 18" id="KW-0961">Cell wall biogenesis/degradation</keyword>
<keyword evidence="22" id="KW-1185">Reference proteome</keyword>
<keyword evidence="11 18" id="KW-0573">Peptidoglycan synthesis</keyword>
<feature type="binding site" evidence="18">
    <location>
        <position position="378"/>
    </location>
    <ligand>
        <name>UDP-N-acetyl-alpha-D-glucosamine</name>
        <dbReference type="ChEBI" id="CHEBI:57705"/>
    </ligand>
</feature>
<keyword evidence="6 18" id="KW-0548">Nucleotidyltransferase</keyword>
<sequence length="457" mass="49375">MQKPPLNVVILAAGKGTRMYSDLPKVLHPLAGRPLLNHVLDTARNVDANKVCVVYGFGGNMVPDTIADQSIAWALQAEQNGTGHAMQQALPHLDVDATALMLLGDVPLIEESTCREVIQQAENGNLVVLTMNKTDPKGYGRIVRNADGNITSIVEHKDATEHQRTIREVNTGIMAAPVERLKKWLQQLRNDNQQGEYYLTDIIGMAVMEGLPVTSVQVKHEHEAMGINSKAELALAERIFQRRQADALLAKGVTLADPSRIDIRGSINCGRDVFIDINCLFEGDVELSDGVTIGPNCIIKNSCIASGTTIQANSVMEEARIGENTRIGPFARIRPGTVIENQAHVGNFVEVKNSRIGEGSKVNHLSYIGDSDVGCDVNVGAGTITCNYDGVNKHRTVIRDRAFIGSDSQLVAPVEIGEGATIAAGSTITKNAPAGELTLSRGKQVTISGWRRPEKKK</sequence>
<feature type="binding site" evidence="18">
    <location>
        <position position="352"/>
    </location>
    <ligand>
        <name>UDP-N-acetyl-alpha-D-glucosamine</name>
        <dbReference type="ChEBI" id="CHEBI:57705"/>
    </ligand>
</feature>
<feature type="binding site" evidence="18">
    <location>
        <begin position="387"/>
        <end position="388"/>
    </location>
    <ligand>
        <name>acetyl-CoA</name>
        <dbReference type="ChEBI" id="CHEBI:57288"/>
    </ligand>
</feature>
<feature type="region of interest" description="Linker" evidence="18">
    <location>
        <begin position="231"/>
        <end position="251"/>
    </location>
</feature>
<evidence type="ECO:0000256" key="8">
    <source>
        <dbReference type="ARBA" id="ARBA00022737"/>
    </source>
</evidence>
<dbReference type="PANTHER" id="PTHR43584:SF3">
    <property type="entry name" value="BIFUNCTIONAL PROTEIN GLMU"/>
    <property type="match status" value="1"/>
</dbReference>
<dbReference type="SUPFAM" id="SSF51161">
    <property type="entry name" value="Trimeric LpxA-like enzymes"/>
    <property type="match status" value="1"/>
</dbReference>
<evidence type="ECO:0000256" key="9">
    <source>
        <dbReference type="ARBA" id="ARBA00022842"/>
    </source>
</evidence>
<comment type="subcellular location">
    <subcellularLocation>
        <location evidence="1 18">Cytoplasm</location>
    </subcellularLocation>
</comment>
<dbReference type="Gene3D" id="3.90.550.10">
    <property type="entry name" value="Spore Coat Polysaccharide Biosynthesis Protein SpsA, Chain A"/>
    <property type="match status" value="1"/>
</dbReference>
<feature type="binding site" evidence="18">
    <location>
        <position position="406"/>
    </location>
    <ligand>
        <name>acetyl-CoA</name>
        <dbReference type="ChEBI" id="CHEBI:57288"/>
    </ligand>
</feature>
<dbReference type="CDD" id="cd02540">
    <property type="entry name" value="GT2_GlmU_N_bac"/>
    <property type="match status" value="1"/>
</dbReference>
<dbReference type="UniPathway" id="UPA00113">
    <property type="reaction ID" value="UER00532"/>
</dbReference>
<evidence type="ECO:0000256" key="15">
    <source>
        <dbReference type="ARBA" id="ARBA00048247"/>
    </source>
</evidence>
<dbReference type="Proteomes" id="UP000245081">
    <property type="component" value="Unassembled WGS sequence"/>
</dbReference>
<feature type="binding site" evidence="18">
    <location>
        <position position="76"/>
    </location>
    <ligand>
        <name>UDP-N-acetyl-alpha-D-glucosamine</name>
        <dbReference type="ChEBI" id="CHEBI:57705"/>
    </ligand>
</feature>
<dbReference type="GO" id="GO:0009252">
    <property type="term" value="P:peptidoglycan biosynthetic process"/>
    <property type="evidence" value="ECO:0007669"/>
    <property type="project" value="UniProtKB-UniRule"/>
</dbReference>
<feature type="binding site" evidence="18">
    <location>
        <position position="334"/>
    </location>
    <ligand>
        <name>UDP-N-acetyl-alpha-D-glucosamine</name>
        <dbReference type="ChEBI" id="CHEBI:57705"/>
    </ligand>
</feature>
<feature type="binding site" evidence="18">
    <location>
        <position position="155"/>
    </location>
    <ligand>
        <name>UDP-N-acetyl-alpha-D-glucosamine</name>
        <dbReference type="ChEBI" id="CHEBI:57705"/>
    </ligand>
</feature>
<comment type="function">
    <text evidence="17 18">Catalyzes the last two sequential reactions in the de novo biosynthetic pathway for UDP-N-acetylglucosamine (UDP-GlcNAc). The C-terminal domain catalyzes the transfer of acetyl group from acetyl coenzyme A to glucosamine-1-phosphate (GlcN-1-P) to produce N-acetylglucosamine-1-phosphate (GlcNAc-1-P), which is converted into UDP-GlcNAc by the transfer of uridine 5-monophosphate (from uridine 5-triphosphate), a reaction catalyzed by the N-terminal domain.</text>
</comment>
<feature type="binding site" evidence="18">
    <location>
        <begin position="81"/>
        <end position="82"/>
    </location>
    <ligand>
        <name>UDP-N-acetyl-alpha-D-glucosamine</name>
        <dbReference type="ChEBI" id="CHEBI:57705"/>
    </ligand>
</feature>